<dbReference type="RefSeq" id="WP_346190039.1">
    <property type="nucleotide sequence ID" value="NZ_BAABRL010000016.1"/>
</dbReference>
<feature type="transmembrane region" description="Helical" evidence="1">
    <location>
        <begin position="110"/>
        <end position="133"/>
    </location>
</feature>
<comment type="caution">
    <text evidence="2">The sequence shown here is derived from an EMBL/GenBank/DDBJ whole genome shotgun (WGS) entry which is preliminary data.</text>
</comment>
<evidence type="ECO:0000256" key="1">
    <source>
        <dbReference type="SAM" id="Phobius"/>
    </source>
</evidence>
<name>A0ABP9V665_9BACT</name>
<keyword evidence="1" id="KW-0472">Membrane</keyword>
<gene>
    <name evidence="2" type="ORF">Rhal01_03741</name>
</gene>
<evidence type="ECO:0000313" key="2">
    <source>
        <dbReference type="EMBL" id="GAA5497545.1"/>
    </source>
</evidence>
<evidence type="ECO:0008006" key="4">
    <source>
        <dbReference type="Google" id="ProtNLM"/>
    </source>
</evidence>
<accession>A0ABP9V665</accession>
<keyword evidence="3" id="KW-1185">Reference proteome</keyword>
<keyword evidence="1" id="KW-1133">Transmembrane helix</keyword>
<organism evidence="2 3">
    <name type="scientific">Rubritalea halochordaticola</name>
    <dbReference type="NCBI Taxonomy" id="714537"/>
    <lineage>
        <taxon>Bacteria</taxon>
        <taxon>Pseudomonadati</taxon>
        <taxon>Verrucomicrobiota</taxon>
        <taxon>Verrucomicrobiia</taxon>
        <taxon>Verrucomicrobiales</taxon>
        <taxon>Rubritaleaceae</taxon>
        <taxon>Rubritalea</taxon>
    </lineage>
</organism>
<evidence type="ECO:0000313" key="3">
    <source>
        <dbReference type="Proteomes" id="UP001424741"/>
    </source>
</evidence>
<proteinExistence type="predicted"/>
<protein>
    <recommendedName>
        <fullName evidence="4">GYF domain-containing protein</fullName>
    </recommendedName>
</protein>
<keyword evidence="1" id="KW-0812">Transmembrane</keyword>
<reference evidence="2 3" key="1">
    <citation type="submission" date="2024-02" db="EMBL/GenBank/DDBJ databases">
        <title>Rubritalea halochordaticola NBRC 107102.</title>
        <authorList>
            <person name="Ichikawa N."/>
            <person name="Katano-Makiyama Y."/>
            <person name="Hidaka K."/>
        </authorList>
    </citation>
    <scope>NUCLEOTIDE SEQUENCE [LARGE SCALE GENOMIC DNA]</scope>
    <source>
        <strain evidence="2 3">NBRC 107102</strain>
    </source>
</reference>
<sequence length="150" mass="17089">MEEARYYIKGREEIGLVDSFTLRQHILNHSLKAESLVRMEDTTQWIKLGSLQLWENVKQPPIEEPEDLAPQNESAEDEDRLEISITIFGFLAFLAAFFILMLGFNSADLLPALLLSACAVLIGLLLLAVARILRYLRTLVEQGKERTQED</sequence>
<dbReference type="EMBL" id="BAABRL010000016">
    <property type="protein sequence ID" value="GAA5497545.1"/>
    <property type="molecule type" value="Genomic_DNA"/>
</dbReference>
<feature type="transmembrane region" description="Helical" evidence="1">
    <location>
        <begin position="83"/>
        <end position="104"/>
    </location>
</feature>
<dbReference type="Proteomes" id="UP001424741">
    <property type="component" value="Unassembled WGS sequence"/>
</dbReference>